<sequence>LNCFSREKQKTSFTNQDADPGFLHIFYGAEVSLQDRRPLDTEKPRNQEFQNSYSYFCSSGHRSSPKQIRRMMSLVVHWQVQASTKANIYNAMVLRHEVPRCLARDCVWHPQG</sequence>
<organism evidence="1 2">
    <name type="scientific">Diploptera punctata</name>
    <name type="common">Pacific beetle cockroach</name>
    <dbReference type="NCBI Taxonomy" id="6984"/>
    <lineage>
        <taxon>Eukaryota</taxon>
        <taxon>Metazoa</taxon>
        <taxon>Ecdysozoa</taxon>
        <taxon>Arthropoda</taxon>
        <taxon>Hexapoda</taxon>
        <taxon>Insecta</taxon>
        <taxon>Pterygota</taxon>
        <taxon>Neoptera</taxon>
        <taxon>Polyneoptera</taxon>
        <taxon>Dictyoptera</taxon>
        <taxon>Blattodea</taxon>
        <taxon>Blaberoidea</taxon>
        <taxon>Blaberidae</taxon>
        <taxon>Diplopterinae</taxon>
        <taxon>Diploptera</taxon>
    </lineage>
</organism>
<keyword evidence="2" id="KW-1185">Reference proteome</keyword>
<evidence type="ECO:0000313" key="2">
    <source>
        <dbReference type="Proteomes" id="UP001233999"/>
    </source>
</evidence>
<dbReference type="Proteomes" id="UP001233999">
    <property type="component" value="Unassembled WGS sequence"/>
</dbReference>
<comment type="caution">
    <text evidence="1">The sequence shown here is derived from an EMBL/GenBank/DDBJ whole genome shotgun (WGS) entry which is preliminary data.</text>
</comment>
<dbReference type="AlphaFoldDB" id="A0AAD8ADX8"/>
<feature type="non-terminal residue" evidence="1">
    <location>
        <position position="1"/>
    </location>
</feature>
<evidence type="ECO:0000313" key="1">
    <source>
        <dbReference type="EMBL" id="KAJ9597275.1"/>
    </source>
</evidence>
<feature type="non-terminal residue" evidence="1">
    <location>
        <position position="112"/>
    </location>
</feature>
<protein>
    <submittedName>
        <fullName evidence="1">Uncharacterized protein</fullName>
    </submittedName>
</protein>
<reference evidence="1" key="1">
    <citation type="journal article" date="2023" name="IScience">
        <title>Live-bearing cockroach genome reveals convergent evolutionary mechanisms linked to viviparity in insects and beyond.</title>
        <authorList>
            <person name="Fouks B."/>
            <person name="Harrison M.C."/>
            <person name="Mikhailova A.A."/>
            <person name="Marchal E."/>
            <person name="English S."/>
            <person name="Carruthers M."/>
            <person name="Jennings E.C."/>
            <person name="Chiamaka E.L."/>
            <person name="Frigard R.A."/>
            <person name="Pippel M."/>
            <person name="Attardo G.M."/>
            <person name="Benoit J.B."/>
            <person name="Bornberg-Bauer E."/>
            <person name="Tobe S.S."/>
        </authorList>
    </citation>
    <scope>NUCLEOTIDE SEQUENCE</scope>
    <source>
        <strain evidence="1">Stay&amp;Tobe</strain>
    </source>
</reference>
<dbReference type="EMBL" id="JASPKZ010001620">
    <property type="protein sequence ID" value="KAJ9597275.1"/>
    <property type="molecule type" value="Genomic_DNA"/>
</dbReference>
<reference evidence="1" key="2">
    <citation type="submission" date="2023-05" db="EMBL/GenBank/DDBJ databases">
        <authorList>
            <person name="Fouks B."/>
        </authorList>
    </citation>
    <scope>NUCLEOTIDE SEQUENCE</scope>
    <source>
        <strain evidence="1">Stay&amp;Tobe</strain>
        <tissue evidence="1">Testes</tissue>
    </source>
</reference>
<accession>A0AAD8ADX8</accession>
<gene>
    <name evidence="1" type="ORF">L9F63_011879</name>
</gene>
<name>A0AAD8ADX8_DIPPU</name>
<proteinExistence type="predicted"/>